<dbReference type="Pfam" id="PF00990">
    <property type="entry name" value="GGDEF"/>
    <property type="match status" value="1"/>
</dbReference>
<dbReference type="SUPFAM" id="SSF55073">
    <property type="entry name" value="Nucleotide cyclase"/>
    <property type="match status" value="1"/>
</dbReference>
<dbReference type="EMBL" id="FCNW02000030">
    <property type="protein sequence ID" value="SAL54665.1"/>
    <property type="molecule type" value="Genomic_DNA"/>
</dbReference>
<evidence type="ECO:0000256" key="2">
    <source>
        <dbReference type="ARBA" id="ARBA00034247"/>
    </source>
</evidence>
<feature type="transmembrane region" description="Helical" evidence="3">
    <location>
        <begin position="46"/>
        <end position="66"/>
    </location>
</feature>
<organism evidence="5 6">
    <name type="scientific">Caballeronia humi</name>
    <dbReference type="NCBI Taxonomy" id="326474"/>
    <lineage>
        <taxon>Bacteria</taxon>
        <taxon>Pseudomonadati</taxon>
        <taxon>Pseudomonadota</taxon>
        <taxon>Betaproteobacteria</taxon>
        <taxon>Burkholderiales</taxon>
        <taxon>Burkholderiaceae</taxon>
        <taxon>Caballeronia</taxon>
    </lineage>
</organism>
<dbReference type="Gene3D" id="3.30.70.270">
    <property type="match status" value="1"/>
</dbReference>
<dbReference type="InterPro" id="IPR043128">
    <property type="entry name" value="Rev_trsase/Diguanyl_cyclase"/>
</dbReference>
<dbReference type="Pfam" id="PF17158">
    <property type="entry name" value="MASE4"/>
    <property type="match status" value="1"/>
</dbReference>
<keyword evidence="3" id="KW-0812">Transmembrane</keyword>
<dbReference type="PANTHER" id="PTHR45138:SF9">
    <property type="entry name" value="DIGUANYLATE CYCLASE DGCM-RELATED"/>
    <property type="match status" value="1"/>
</dbReference>
<dbReference type="InterPro" id="IPR000160">
    <property type="entry name" value="GGDEF_dom"/>
</dbReference>
<comment type="caution">
    <text evidence="5">The sequence shown here is derived from an EMBL/GenBank/DDBJ whole genome shotgun (WGS) entry which is preliminary data.</text>
</comment>
<dbReference type="InterPro" id="IPR029787">
    <property type="entry name" value="Nucleotide_cyclase"/>
</dbReference>
<evidence type="ECO:0000259" key="4">
    <source>
        <dbReference type="PROSITE" id="PS50887"/>
    </source>
</evidence>
<protein>
    <recommendedName>
        <fullName evidence="1">diguanylate cyclase</fullName>
        <ecNumber evidence="1">2.7.7.65</ecNumber>
    </recommendedName>
</protein>
<feature type="transmembrane region" description="Helical" evidence="3">
    <location>
        <begin position="16"/>
        <end position="34"/>
    </location>
</feature>
<feature type="transmembrane region" description="Helical" evidence="3">
    <location>
        <begin position="116"/>
        <end position="136"/>
    </location>
</feature>
<dbReference type="EC" id="2.7.7.65" evidence="1"/>
<comment type="catalytic activity">
    <reaction evidence="2">
        <text>2 GTP = 3',3'-c-di-GMP + 2 diphosphate</text>
        <dbReference type="Rhea" id="RHEA:24898"/>
        <dbReference type="ChEBI" id="CHEBI:33019"/>
        <dbReference type="ChEBI" id="CHEBI:37565"/>
        <dbReference type="ChEBI" id="CHEBI:58805"/>
        <dbReference type="EC" id="2.7.7.65"/>
    </reaction>
</comment>
<keyword evidence="3" id="KW-0472">Membrane</keyword>
<evidence type="ECO:0000256" key="1">
    <source>
        <dbReference type="ARBA" id="ARBA00012528"/>
    </source>
</evidence>
<dbReference type="SMART" id="SM00267">
    <property type="entry name" value="GGDEF"/>
    <property type="match status" value="1"/>
</dbReference>
<keyword evidence="3" id="KW-1133">Transmembrane helix</keyword>
<dbReference type="RefSeq" id="WP_235007728.1">
    <property type="nucleotide sequence ID" value="NZ_FCNW02000030.1"/>
</dbReference>
<feature type="transmembrane region" description="Helical" evidence="3">
    <location>
        <begin position="223"/>
        <end position="242"/>
    </location>
</feature>
<feature type="transmembrane region" description="Helical" evidence="3">
    <location>
        <begin position="75"/>
        <end position="96"/>
    </location>
</feature>
<proteinExistence type="predicted"/>
<dbReference type="GO" id="GO:0043709">
    <property type="term" value="P:cell adhesion involved in single-species biofilm formation"/>
    <property type="evidence" value="ECO:0007669"/>
    <property type="project" value="TreeGrafter"/>
</dbReference>
<reference evidence="5" key="1">
    <citation type="submission" date="2016-01" db="EMBL/GenBank/DDBJ databases">
        <authorList>
            <person name="Peeters C."/>
        </authorList>
    </citation>
    <scope>NUCLEOTIDE SEQUENCE [LARGE SCALE GENOMIC DNA]</scope>
    <source>
        <strain evidence="5">LMG 22934</strain>
    </source>
</reference>
<dbReference type="PANTHER" id="PTHR45138">
    <property type="entry name" value="REGULATORY COMPONENTS OF SENSORY TRANSDUCTION SYSTEM"/>
    <property type="match status" value="1"/>
</dbReference>
<keyword evidence="6" id="KW-1185">Reference proteome</keyword>
<dbReference type="InterPro" id="IPR033424">
    <property type="entry name" value="MASE4"/>
</dbReference>
<dbReference type="FunFam" id="3.30.70.270:FF:000001">
    <property type="entry name" value="Diguanylate cyclase domain protein"/>
    <property type="match status" value="1"/>
</dbReference>
<sequence>MEATLSHIRTTKSHRITAACTAAAMFLAVVLVWPHAKSPAQVVPPFLPIFATWVTLTEGLTAFLLWTQYRISGRLFLATLAGAYAFVSVTTAIQLLVFPGVFSPRGLLGAGPQSAIWIWVFWHGGFPTLVMIALAVRAAYRPAIDDSVARHRIGRAVIAGAIALSAVLCALSVYQGALLPSLISGTSYTQLSSNPVAVLVVALCVAALALHVSTTRLRTLMDLWLAIALLAGLADVALTLNANARYSIGWYAARVAAMFAASAVLGMLVYETSGLYRKLSAAHQALKESAAHDGLTGIFNRASFDERYPRAMAAAAASGQPLSLLLLDVDHFKRFNDTFGHQAGDECLRRVARALEACLRRQGDFVARYGGEEFVVVLPGCDRRAGLAMAETSRKAIEQIEMRGPSGEVQRVTISIGYASSVSGGTNDPAALVALADAALYRAKALGRNRVEEAGTSA</sequence>
<evidence type="ECO:0000256" key="3">
    <source>
        <dbReference type="SAM" id="Phobius"/>
    </source>
</evidence>
<dbReference type="GO" id="GO:0005886">
    <property type="term" value="C:plasma membrane"/>
    <property type="evidence" value="ECO:0007669"/>
    <property type="project" value="TreeGrafter"/>
</dbReference>
<dbReference type="NCBIfam" id="TIGR00254">
    <property type="entry name" value="GGDEF"/>
    <property type="match status" value="1"/>
</dbReference>
<gene>
    <name evidence="5" type="ORF">AWB65_04646</name>
</gene>
<feature type="transmembrane region" description="Helical" evidence="3">
    <location>
        <begin position="156"/>
        <end position="174"/>
    </location>
</feature>
<evidence type="ECO:0000313" key="5">
    <source>
        <dbReference type="EMBL" id="SAL54665.1"/>
    </source>
</evidence>
<dbReference type="GO" id="GO:0052621">
    <property type="term" value="F:diguanylate cyclase activity"/>
    <property type="evidence" value="ECO:0007669"/>
    <property type="project" value="UniProtKB-EC"/>
</dbReference>
<dbReference type="STRING" id="326474.AWB65_04646"/>
<accession>A0A158IDL1</accession>
<dbReference type="Proteomes" id="UP000054977">
    <property type="component" value="Unassembled WGS sequence"/>
</dbReference>
<feature type="domain" description="GGDEF" evidence="4">
    <location>
        <begin position="320"/>
        <end position="456"/>
    </location>
</feature>
<evidence type="ECO:0000313" key="6">
    <source>
        <dbReference type="Proteomes" id="UP000054977"/>
    </source>
</evidence>
<dbReference type="CDD" id="cd01949">
    <property type="entry name" value="GGDEF"/>
    <property type="match status" value="1"/>
</dbReference>
<name>A0A158IDL1_9BURK</name>
<dbReference type="GO" id="GO:1902201">
    <property type="term" value="P:negative regulation of bacterial-type flagellum-dependent cell motility"/>
    <property type="evidence" value="ECO:0007669"/>
    <property type="project" value="TreeGrafter"/>
</dbReference>
<feature type="transmembrane region" description="Helical" evidence="3">
    <location>
        <begin position="248"/>
        <end position="270"/>
    </location>
</feature>
<dbReference type="InterPro" id="IPR050469">
    <property type="entry name" value="Diguanylate_Cyclase"/>
</dbReference>
<dbReference type="PROSITE" id="PS50887">
    <property type="entry name" value="GGDEF"/>
    <property type="match status" value="1"/>
</dbReference>
<feature type="transmembrane region" description="Helical" evidence="3">
    <location>
        <begin position="194"/>
        <end position="211"/>
    </location>
</feature>
<dbReference type="AlphaFoldDB" id="A0A158IDL1"/>